<evidence type="ECO:0000256" key="3">
    <source>
        <dbReference type="ARBA" id="ARBA00022989"/>
    </source>
</evidence>
<feature type="domain" description="HTH cro/C1-type" evidence="7">
    <location>
        <begin position="10"/>
        <end position="64"/>
    </location>
</feature>
<reference evidence="9" key="3">
    <citation type="submission" date="2024-09" db="EMBL/GenBank/DDBJ databases">
        <authorList>
            <person name="Sun Q."/>
            <person name="Mori K."/>
        </authorList>
    </citation>
    <scope>NUCLEOTIDE SEQUENCE</scope>
    <source>
        <strain evidence="9">CECT 9128</strain>
    </source>
</reference>
<feature type="transmembrane region" description="Helical" evidence="6">
    <location>
        <begin position="177"/>
        <end position="197"/>
    </location>
</feature>
<protein>
    <submittedName>
        <fullName evidence="9">Helix-turn-helix domain-containing protein</fullName>
    </submittedName>
</protein>
<dbReference type="InterPro" id="IPR010982">
    <property type="entry name" value="Lambda_DNA-bd_dom_sf"/>
</dbReference>
<dbReference type="RefSeq" id="WP_290231627.1">
    <property type="nucleotide sequence ID" value="NZ_JAUFPZ010000002.1"/>
</dbReference>
<dbReference type="Proteomes" id="UP001595793">
    <property type="component" value="Unassembled WGS sequence"/>
</dbReference>
<evidence type="ECO:0000313" key="8">
    <source>
        <dbReference type="EMBL" id="MFC4027911.1"/>
    </source>
</evidence>
<dbReference type="CDD" id="cd00093">
    <property type="entry name" value="HTH_XRE"/>
    <property type="match status" value="1"/>
</dbReference>
<dbReference type="PANTHER" id="PTHR46797">
    <property type="entry name" value="HTH-TYPE TRANSCRIPTIONAL REGULATOR"/>
    <property type="match status" value="1"/>
</dbReference>
<evidence type="ECO:0000259" key="7">
    <source>
        <dbReference type="PROSITE" id="PS50943"/>
    </source>
</evidence>
<dbReference type="EMBL" id="JBHSAS010000006">
    <property type="protein sequence ID" value="MFC4027911.1"/>
    <property type="molecule type" value="Genomic_DNA"/>
</dbReference>
<organism evidence="9 10">
    <name type="scientific">Zunongwangia endophytica</name>
    <dbReference type="NCBI Taxonomy" id="1808945"/>
    <lineage>
        <taxon>Bacteria</taxon>
        <taxon>Pseudomonadati</taxon>
        <taxon>Bacteroidota</taxon>
        <taxon>Flavobacteriia</taxon>
        <taxon>Flavobacteriales</taxon>
        <taxon>Flavobacteriaceae</taxon>
        <taxon>Zunongwangia</taxon>
    </lineage>
</organism>
<accession>A0ABV8HA00</accession>
<evidence type="ECO:0000256" key="6">
    <source>
        <dbReference type="SAM" id="Phobius"/>
    </source>
</evidence>
<dbReference type="InterPro" id="IPR050807">
    <property type="entry name" value="TransReg_Diox_bact_type"/>
</dbReference>
<dbReference type="InterPro" id="IPR001387">
    <property type="entry name" value="Cro/C1-type_HTH"/>
</dbReference>
<name>A0ABV8HA00_9FLAO</name>
<evidence type="ECO:0000313" key="9">
    <source>
        <dbReference type="EMBL" id="MFC4028940.1"/>
    </source>
</evidence>
<comment type="caution">
    <text evidence="9">The sequence shown here is derived from an EMBL/GenBank/DDBJ whole genome shotgun (WGS) entry which is preliminary data.</text>
</comment>
<keyword evidence="2 6" id="KW-0812">Transmembrane</keyword>
<dbReference type="Pfam" id="PF09685">
    <property type="entry name" value="MamF_MmsF"/>
    <property type="match status" value="1"/>
</dbReference>
<comment type="subcellular location">
    <subcellularLocation>
        <location evidence="1">Membrane</location>
        <topology evidence="1">Multi-pass membrane protein</topology>
    </subcellularLocation>
</comment>
<gene>
    <name evidence="8" type="ORF">ACFOS1_10890</name>
    <name evidence="9" type="ORF">ACFOS1_16075</name>
</gene>
<evidence type="ECO:0000256" key="2">
    <source>
        <dbReference type="ARBA" id="ARBA00022692"/>
    </source>
</evidence>
<dbReference type="SMART" id="SM00530">
    <property type="entry name" value="HTH_XRE"/>
    <property type="match status" value="1"/>
</dbReference>
<dbReference type="EMBL" id="JBHSAS010000011">
    <property type="protein sequence ID" value="MFC4028940.1"/>
    <property type="molecule type" value="Genomic_DNA"/>
</dbReference>
<sequence length="215" mass="24750">MENQNLSSRIKNFRIQKGFSQEALAEHSGLSIRTIQRMENNDSMSNADSLKKVAEALKIPIEKLSKNTKSLSDLQYLKALNLSALSSLIFVFWFGTTLPVVLILSCFIPSIMWVWKKDQIEGIDALSKTIINIQLTWTIFAFLAYFFINNILFKILLSPLMQLLEFDSYDSSLDINTNYIWGGIILLNVFLILINTFKIHSKEKLRSFIKINFIK</sequence>
<reference evidence="9" key="1">
    <citation type="journal article" date="2014" name="Int. J. Syst. Evol. Microbiol.">
        <title>Complete genome of a new Firmicutes species belonging to the dominant human colonic microbiota ('Ruminococcus bicirculans') reveals two chromosomes and a selective capacity to utilize plant glucans.</title>
        <authorList>
            <consortium name="NISC Comparative Sequencing Program"/>
            <person name="Wegmann U."/>
            <person name="Louis P."/>
            <person name="Goesmann A."/>
            <person name="Henrissat B."/>
            <person name="Duncan S.H."/>
            <person name="Flint H.J."/>
        </authorList>
    </citation>
    <scope>NUCLEOTIDE SEQUENCE</scope>
    <source>
        <strain evidence="9">CECT 9128</strain>
    </source>
</reference>
<evidence type="ECO:0000256" key="4">
    <source>
        <dbReference type="ARBA" id="ARBA00023125"/>
    </source>
</evidence>
<feature type="transmembrane region" description="Helical" evidence="6">
    <location>
        <begin position="135"/>
        <end position="157"/>
    </location>
</feature>
<dbReference type="PROSITE" id="PS50943">
    <property type="entry name" value="HTH_CROC1"/>
    <property type="match status" value="1"/>
</dbReference>
<keyword evidence="3 6" id="KW-1133">Transmembrane helix</keyword>
<evidence type="ECO:0000313" key="10">
    <source>
        <dbReference type="Proteomes" id="UP001595793"/>
    </source>
</evidence>
<keyword evidence="4" id="KW-0238">DNA-binding</keyword>
<proteinExistence type="predicted"/>
<dbReference type="SUPFAM" id="SSF47413">
    <property type="entry name" value="lambda repressor-like DNA-binding domains"/>
    <property type="match status" value="1"/>
</dbReference>
<keyword evidence="10" id="KW-1185">Reference proteome</keyword>
<feature type="transmembrane region" description="Helical" evidence="6">
    <location>
        <begin position="90"/>
        <end position="115"/>
    </location>
</feature>
<dbReference type="InterPro" id="IPR019109">
    <property type="entry name" value="MamF_MmsF"/>
</dbReference>
<evidence type="ECO:0000256" key="1">
    <source>
        <dbReference type="ARBA" id="ARBA00004141"/>
    </source>
</evidence>
<dbReference type="Gene3D" id="1.10.260.40">
    <property type="entry name" value="lambda repressor-like DNA-binding domains"/>
    <property type="match status" value="1"/>
</dbReference>
<keyword evidence="5 6" id="KW-0472">Membrane</keyword>
<dbReference type="Pfam" id="PF01381">
    <property type="entry name" value="HTH_3"/>
    <property type="match status" value="1"/>
</dbReference>
<dbReference type="PANTHER" id="PTHR46797:SF1">
    <property type="entry name" value="METHYLPHOSPHONATE SYNTHASE"/>
    <property type="match status" value="1"/>
</dbReference>
<evidence type="ECO:0000256" key="5">
    <source>
        <dbReference type="ARBA" id="ARBA00023136"/>
    </source>
</evidence>
<reference evidence="10" key="2">
    <citation type="journal article" date="2019" name="Int. J. Syst. Evol. Microbiol.">
        <title>The Global Catalogue of Microorganisms (GCM) 10K type strain sequencing project: providing services to taxonomists for standard genome sequencing and annotation.</title>
        <authorList>
            <consortium name="The Broad Institute Genomics Platform"/>
            <consortium name="The Broad Institute Genome Sequencing Center for Infectious Disease"/>
            <person name="Wu L."/>
            <person name="Ma J."/>
        </authorList>
    </citation>
    <scope>NUCLEOTIDE SEQUENCE [LARGE SCALE GENOMIC DNA]</scope>
    <source>
        <strain evidence="10">CECT 9128</strain>
    </source>
</reference>